<evidence type="ECO:0000256" key="10">
    <source>
        <dbReference type="ARBA" id="ARBA00023242"/>
    </source>
</evidence>
<dbReference type="GO" id="GO:0036503">
    <property type="term" value="P:ERAD pathway"/>
    <property type="evidence" value="ECO:0007669"/>
    <property type="project" value="InterPro"/>
</dbReference>
<dbReference type="AlphaFoldDB" id="A0AAD5S9F0"/>
<dbReference type="FunFam" id="3.30.40.10:FF:000055">
    <property type="entry name" value="Ubiquitin conjugation factor e4 a"/>
    <property type="match status" value="1"/>
</dbReference>
<dbReference type="InterPro" id="IPR003613">
    <property type="entry name" value="Ubox_domain"/>
</dbReference>
<gene>
    <name evidence="12" type="ORF">HK097_011440</name>
</gene>
<keyword evidence="9" id="KW-0833">Ubl conjugation pathway</keyword>
<dbReference type="PANTHER" id="PTHR13931">
    <property type="entry name" value="UBIQUITINATION FACTOR E4"/>
    <property type="match status" value="1"/>
</dbReference>
<evidence type="ECO:0000256" key="9">
    <source>
        <dbReference type="ARBA" id="ARBA00022786"/>
    </source>
</evidence>
<keyword evidence="7" id="KW-0963">Cytoplasm</keyword>
<protein>
    <recommendedName>
        <fullName evidence="6">RING-type E3 ubiquitin transferase</fullName>
        <ecNumber evidence="6">2.3.2.27</ecNumber>
    </recommendedName>
</protein>
<sequence length="397" mass="45910">MKNPYLKSKLVEILFFFTLPLYRTRSGETMGRLDLVFSTHPLAKEYLVSSLMRFYVDVEQTGMHSQFYDKFNIRYNISQILKSVWEDSNHKQRVIEQSRNKDFFVRFVALLMNDTTFLLDESLSKLKEIQSVQTELETPAEQSQEGQRRRQEREATLAQAERQAQSYMSLGNETVHMLQYMTADKDVVEPFMAGEVVERLAAMLDFNLAALVGPRCTELKVKNPEKYRFDPKRLLKELIEIFVHLGHREEFVGAVAKDGRSYNRNLFLRAQGILLKNRLKSERELEPLFEFVDKVERTIQAEQQAEEELGEIPDEFADPLLYHLMEDPVILPSSGTTIDRSTIKAHLLSDAHDPFNRQPLAIEDVIPNDELRQKIADWKSSLRKVGGSGDGVAPMEM</sequence>
<keyword evidence="13" id="KW-1185">Reference proteome</keyword>
<accession>A0AAD5S9F0</accession>
<proteinExistence type="inferred from homology"/>
<evidence type="ECO:0000256" key="8">
    <source>
        <dbReference type="ARBA" id="ARBA00022679"/>
    </source>
</evidence>
<comment type="similarity">
    <text evidence="5">Belongs to the ubiquitin conjugation factor E4 family.</text>
</comment>
<dbReference type="GO" id="GO:0000209">
    <property type="term" value="P:protein polyubiquitination"/>
    <property type="evidence" value="ECO:0007669"/>
    <property type="project" value="TreeGrafter"/>
</dbReference>
<dbReference type="EC" id="2.3.2.27" evidence="6"/>
<evidence type="ECO:0000256" key="6">
    <source>
        <dbReference type="ARBA" id="ARBA00012483"/>
    </source>
</evidence>
<name>A0AAD5S9F0_9FUNG</name>
<dbReference type="InterPro" id="IPR045132">
    <property type="entry name" value="UBE4"/>
</dbReference>
<dbReference type="GO" id="GO:0005634">
    <property type="term" value="C:nucleus"/>
    <property type="evidence" value="ECO:0007669"/>
    <property type="project" value="UniProtKB-SubCell"/>
</dbReference>
<comment type="caution">
    <text evidence="12">The sequence shown here is derived from an EMBL/GenBank/DDBJ whole genome shotgun (WGS) entry which is preliminary data.</text>
</comment>
<dbReference type="GO" id="GO:0000151">
    <property type="term" value="C:ubiquitin ligase complex"/>
    <property type="evidence" value="ECO:0007669"/>
    <property type="project" value="InterPro"/>
</dbReference>
<keyword evidence="10" id="KW-0539">Nucleus</keyword>
<organism evidence="12 13">
    <name type="scientific">Rhizophlyctis rosea</name>
    <dbReference type="NCBI Taxonomy" id="64517"/>
    <lineage>
        <taxon>Eukaryota</taxon>
        <taxon>Fungi</taxon>
        <taxon>Fungi incertae sedis</taxon>
        <taxon>Chytridiomycota</taxon>
        <taxon>Chytridiomycota incertae sedis</taxon>
        <taxon>Chytridiomycetes</taxon>
        <taxon>Rhizophlyctidales</taxon>
        <taxon>Rhizophlyctidaceae</taxon>
        <taxon>Rhizophlyctis</taxon>
    </lineage>
</organism>
<dbReference type="SUPFAM" id="SSF57850">
    <property type="entry name" value="RING/U-box"/>
    <property type="match status" value="1"/>
</dbReference>
<comment type="pathway">
    <text evidence="4">Protein modification; protein ubiquitination.</text>
</comment>
<dbReference type="GO" id="GO:0034450">
    <property type="term" value="F:ubiquitin-ubiquitin ligase activity"/>
    <property type="evidence" value="ECO:0007669"/>
    <property type="project" value="InterPro"/>
</dbReference>
<evidence type="ECO:0000256" key="7">
    <source>
        <dbReference type="ARBA" id="ARBA00022490"/>
    </source>
</evidence>
<evidence type="ECO:0000256" key="2">
    <source>
        <dbReference type="ARBA" id="ARBA00004123"/>
    </source>
</evidence>
<comment type="catalytic activity">
    <reaction evidence="1">
        <text>S-ubiquitinyl-[E2 ubiquitin-conjugating enzyme]-L-cysteine + [acceptor protein]-L-lysine = [E2 ubiquitin-conjugating enzyme]-L-cysteine + N(6)-ubiquitinyl-[acceptor protein]-L-lysine.</text>
        <dbReference type="EC" id="2.3.2.27"/>
    </reaction>
</comment>
<dbReference type="GO" id="GO:0005737">
    <property type="term" value="C:cytoplasm"/>
    <property type="evidence" value="ECO:0007669"/>
    <property type="project" value="UniProtKB-SubCell"/>
</dbReference>
<dbReference type="Pfam" id="PF10408">
    <property type="entry name" value="Ufd2P_core"/>
    <property type="match status" value="1"/>
</dbReference>
<dbReference type="Proteomes" id="UP001212841">
    <property type="component" value="Unassembled WGS sequence"/>
</dbReference>
<evidence type="ECO:0000256" key="5">
    <source>
        <dbReference type="ARBA" id="ARBA00007434"/>
    </source>
</evidence>
<dbReference type="CDD" id="cd16657">
    <property type="entry name" value="RING-Ubox_UBE4A"/>
    <property type="match status" value="1"/>
</dbReference>
<feature type="domain" description="U-box" evidence="11">
    <location>
        <begin position="311"/>
        <end position="385"/>
    </location>
</feature>
<evidence type="ECO:0000256" key="1">
    <source>
        <dbReference type="ARBA" id="ARBA00000900"/>
    </source>
</evidence>
<evidence type="ECO:0000256" key="3">
    <source>
        <dbReference type="ARBA" id="ARBA00004496"/>
    </source>
</evidence>
<dbReference type="InterPro" id="IPR013083">
    <property type="entry name" value="Znf_RING/FYVE/PHD"/>
</dbReference>
<evidence type="ECO:0000313" key="13">
    <source>
        <dbReference type="Proteomes" id="UP001212841"/>
    </source>
</evidence>
<reference evidence="12" key="1">
    <citation type="submission" date="2020-05" db="EMBL/GenBank/DDBJ databases">
        <title>Phylogenomic resolution of chytrid fungi.</title>
        <authorList>
            <person name="Stajich J.E."/>
            <person name="Amses K."/>
            <person name="Simmons R."/>
            <person name="Seto K."/>
            <person name="Myers J."/>
            <person name="Bonds A."/>
            <person name="Quandt C.A."/>
            <person name="Barry K."/>
            <person name="Liu P."/>
            <person name="Grigoriev I."/>
            <person name="Longcore J.E."/>
            <person name="James T.Y."/>
        </authorList>
    </citation>
    <scope>NUCLEOTIDE SEQUENCE</scope>
    <source>
        <strain evidence="12">JEL0318</strain>
    </source>
</reference>
<dbReference type="InterPro" id="IPR019474">
    <property type="entry name" value="Ub_conjug_fac_E4_core"/>
</dbReference>
<dbReference type="PANTHER" id="PTHR13931:SF2">
    <property type="entry name" value="UBIQUITIN CONJUGATION FACTOR E4 B"/>
    <property type="match status" value="1"/>
</dbReference>
<dbReference type="PROSITE" id="PS51698">
    <property type="entry name" value="U_BOX"/>
    <property type="match status" value="1"/>
</dbReference>
<dbReference type="Pfam" id="PF04564">
    <property type="entry name" value="U-box"/>
    <property type="match status" value="1"/>
</dbReference>
<dbReference type="EMBL" id="JADGJD010000940">
    <property type="protein sequence ID" value="KAJ3047555.1"/>
    <property type="molecule type" value="Genomic_DNA"/>
</dbReference>
<evidence type="ECO:0000256" key="4">
    <source>
        <dbReference type="ARBA" id="ARBA00004906"/>
    </source>
</evidence>
<evidence type="ECO:0000259" key="11">
    <source>
        <dbReference type="PROSITE" id="PS51698"/>
    </source>
</evidence>
<comment type="subcellular location">
    <subcellularLocation>
        <location evidence="3">Cytoplasm</location>
    </subcellularLocation>
    <subcellularLocation>
        <location evidence="2">Nucleus</location>
    </subcellularLocation>
</comment>
<dbReference type="SMART" id="SM00504">
    <property type="entry name" value="Ubox"/>
    <property type="match status" value="1"/>
</dbReference>
<dbReference type="GO" id="GO:0006511">
    <property type="term" value="P:ubiquitin-dependent protein catabolic process"/>
    <property type="evidence" value="ECO:0007669"/>
    <property type="project" value="InterPro"/>
</dbReference>
<dbReference type="Gene3D" id="3.30.40.10">
    <property type="entry name" value="Zinc/RING finger domain, C3HC4 (zinc finger)"/>
    <property type="match status" value="1"/>
</dbReference>
<keyword evidence="8" id="KW-0808">Transferase</keyword>
<evidence type="ECO:0000313" key="12">
    <source>
        <dbReference type="EMBL" id="KAJ3047555.1"/>
    </source>
</evidence>